<dbReference type="RefSeq" id="WP_190851248.1">
    <property type="nucleotide sequence ID" value="NZ_AP023440.1"/>
</dbReference>
<organism evidence="2 3">
    <name type="scientific">Streptomyces aurantiacus</name>
    <dbReference type="NCBI Taxonomy" id="47760"/>
    <lineage>
        <taxon>Bacteria</taxon>
        <taxon>Bacillati</taxon>
        <taxon>Actinomycetota</taxon>
        <taxon>Actinomycetes</taxon>
        <taxon>Kitasatosporales</taxon>
        <taxon>Streptomycetaceae</taxon>
        <taxon>Streptomyces</taxon>
        <taxon>Streptomyces aurantiacus group</taxon>
    </lineage>
</organism>
<dbReference type="EMBL" id="AP023440">
    <property type="protein sequence ID" value="BCL29087.1"/>
    <property type="molecule type" value="Genomic_DNA"/>
</dbReference>
<proteinExistence type="predicted"/>
<feature type="domain" description="DUF397" evidence="1">
    <location>
        <begin position="4"/>
        <end position="55"/>
    </location>
</feature>
<protein>
    <recommendedName>
        <fullName evidence="1">DUF397 domain-containing protein</fullName>
    </recommendedName>
</protein>
<dbReference type="InterPro" id="IPR007278">
    <property type="entry name" value="DUF397"/>
</dbReference>
<sequence>MPTATWQKSSYCGEGESCIHVTSESGALRLTESGDPAESILGTTSPTFGALISVLKAKEETRPN</sequence>
<keyword evidence="3" id="KW-1185">Reference proteome</keyword>
<gene>
    <name evidence="2" type="ORF">GCM10017557_39460</name>
</gene>
<evidence type="ECO:0000313" key="2">
    <source>
        <dbReference type="EMBL" id="BCL29087.1"/>
    </source>
</evidence>
<accession>A0A7G1P5J2</accession>
<dbReference type="KEGG" id="sgm:GCM10017557_39460"/>
<evidence type="ECO:0000313" key="3">
    <source>
        <dbReference type="Proteomes" id="UP000516444"/>
    </source>
</evidence>
<evidence type="ECO:0000259" key="1">
    <source>
        <dbReference type="Pfam" id="PF04149"/>
    </source>
</evidence>
<dbReference type="Proteomes" id="UP000516444">
    <property type="component" value="Chromosome"/>
</dbReference>
<reference evidence="2 3" key="1">
    <citation type="journal article" date="2014" name="Int. J. Syst. Evol. Microbiol.">
        <title>Complete genome sequence of Corynebacterium casei LMG S-19264T (=DSM 44701T), isolated from a smear-ripened cheese.</title>
        <authorList>
            <consortium name="US DOE Joint Genome Institute (JGI-PGF)"/>
            <person name="Walter F."/>
            <person name="Albersmeier A."/>
            <person name="Kalinowski J."/>
            <person name="Ruckert C."/>
        </authorList>
    </citation>
    <scope>NUCLEOTIDE SEQUENCE [LARGE SCALE GENOMIC DNA]</scope>
    <source>
        <strain evidence="2 3">JCM 4677</strain>
    </source>
</reference>
<name>A0A7G1P5J2_9ACTN</name>
<dbReference type="AlphaFoldDB" id="A0A7G1P5J2"/>
<dbReference type="Pfam" id="PF04149">
    <property type="entry name" value="DUF397"/>
    <property type="match status" value="1"/>
</dbReference>